<dbReference type="AlphaFoldDB" id="A0A9K3L5T8"/>
<evidence type="ECO:0000313" key="2">
    <source>
        <dbReference type="EMBL" id="KAG7355997.1"/>
    </source>
</evidence>
<dbReference type="Proteomes" id="UP000693970">
    <property type="component" value="Unassembled WGS sequence"/>
</dbReference>
<feature type="compositionally biased region" description="Basic and acidic residues" evidence="1">
    <location>
        <begin position="470"/>
        <end position="479"/>
    </location>
</feature>
<comment type="caution">
    <text evidence="2">The sequence shown here is derived from an EMBL/GenBank/DDBJ whole genome shotgun (WGS) entry which is preliminary data.</text>
</comment>
<protein>
    <submittedName>
        <fullName evidence="2">Uncharacterized protein</fullName>
    </submittedName>
</protein>
<sequence>MNRNEQFASSGSTGDSSSQYHERQQHRPRRQGTPAVSSMTMRRSSQELLEVDVAAGERIVRSIASYLSFSDAVSIASTNGGVYPMDESSFTNNNDWAVGTSVEPPRWSIRRSHSNNSGSVTGMSRGASDTLITPPTPAVVAISPNPDFEFEDYLDNRDDEENFDDEAFQNERRREWAKQKLAAAVFSHPESLRSFCRDAYIAAKEVTQNQSPMIISQYDETTSCNTSSCGLLIDEESPETLVEPRGRRHQGHRHHYGLDERLHMITELLGNILDNVPLSVALDVLGGFREVTLDSSFASVRITSMTVHGIVDACIHITVMVWDGVTHFNPLDFAHMVITRPFNMMGKTTEVVVSGIQSVATGVGSASSIALHRLSAKNQSNSSLLGSQGNLRRVRSPMSKKLLKKLSTLNSAASVISYTELDDSTGGLSRHAKSRVQRMMHYDVSLRPFVATVKLQESFKRDSSAATDGDNSKGEDASSDKSSPLEGSPFMCTPQSFPPTPHSRRMVLARGTRFSDDVIFLARDQLRVHDGLQSTNERTKEMAQTLTQAKRLAVFDADDASAGIDLTCGQHVATKVGNLLYCSTRSMIPILRNCFVYYEMTVLGRSGGGLISQTSMATLSVGLSTKEMPPNTLVGAWKGSVGLCTTGQILVAGQWYSPDPTMSSFGDRATVGCLVCLDDSSAFETWDGLMVTANVTFNINGQIVRPPVPNMHLSGSGDQLPTSPPNAQHSNLVPSLGTAPPSFTLPLLVPAEEELYPTLTLHSPGTSVMCRFSAGDIVAKSRESIGAPKKVPVYSCDGSIVFEGED</sequence>
<feature type="region of interest" description="Disordered" evidence="1">
    <location>
        <begin position="1"/>
        <end position="43"/>
    </location>
</feature>
<feature type="compositionally biased region" description="Polar residues" evidence="1">
    <location>
        <begin position="34"/>
        <end position="43"/>
    </location>
</feature>
<reference evidence="2" key="1">
    <citation type="journal article" date="2021" name="Sci. Rep.">
        <title>Diploid genomic architecture of Nitzschia inconspicua, an elite biomass production diatom.</title>
        <authorList>
            <person name="Oliver A."/>
            <person name="Podell S."/>
            <person name="Pinowska A."/>
            <person name="Traller J.C."/>
            <person name="Smith S.R."/>
            <person name="McClure R."/>
            <person name="Beliaev A."/>
            <person name="Bohutskyi P."/>
            <person name="Hill E.A."/>
            <person name="Rabines A."/>
            <person name="Zheng H."/>
            <person name="Allen L.Z."/>
            <person name="Kuo A."/>
            <person name="Grigoriev I.V."/>
            <person name="Allen A.E."/>
            <person name="Hazlebeck D."/>
            <person name="Allen E.E."/>
        </authorList>
    </citation>
    <scope>NUCLEOTIDE SEQUENCE</scope>
    <source>
        <strain evidence="2">Hildebrandi</strain>
    </source>
</reference>
<accession>A0A9K3L5T8</accession>
<proteinExistence type="predicted"/>
<name>A0A9K3L5T8_9STRA</name>
<evidence type="ECO:0000313" key="3">
    <source>
        <dbReference type="Proteomes" id="UP000693970"/>
    </source>
</evidence>
<gene>
    <name evidence="2" type="ORF">IV203_000683</name>
</gene>
<feature type="region of interest" description="Disordered" evidence="1">
    <location>
        <begin position="460"/>
        <end position="503"/>
    </location>
</feature>
<evidence type="ECO:0000256" key="1">
    <source>
        <dbReference type="SAM" id="MobiDB-lite"/>
    </source>
</evidence>
<reference evidence="2" key="2">
    <citation type="submission" date="2021-04" db="EMBL/GenBank/DDBJ databases">
        <authorList>
            <person name="Podell S."/>
        </authorList>
    </citation>
    <scope>NUCLEOTIDE SEQUENCE</scope>
    <source>
        <strain evidence="2">Hildebrandi</strain>
    </source>
</reference>
<feature type="region of interest" description="Disordered" evidence="1">
    <location>
        <begin position="107"/>
        <end position="131"/>
    </location>
</feature>
<organism evidence="2 3">
    <name type="scientific">Nitzschia inconspicua</name>
    <dbReference type="NCBI Taxonomy" id="303405"/>
    <lineage>
        <taxon>Eukaryota</taxon>
        <taxon>Sar</taxon>
        <taxon>Stramenopiles</taxon>
        <taxon>Ochrophyta</taxon>
        <taxon>Bacillariophyta</taxon>
        <taxon>Bacillariophyceae</taxon>
        <taxon>Bacillariophycidae</taxon>
        <taxon>Bacillariales</taxon>
        <taxon>Bacillariaceae</taxon>
        <taxon>Nitzschia</taxon>
    </lineage>
</organism>
<feature type="compositionally biased region" description="Low complexity" evidence="1">
    <location>
        <begin position="9"/>
        <end position="18"/>
    </location>
</feature>
<keyword evidence="3" id="KW-1185">Reference proteome</keyword>
<dbReference type="OrthoDB" id="531008at2759"/>
<dbReference type="EMBL" id="JAGRRH010000015">
    <property type="protein sequence ID" value="KAG7355997.1"/>
    <property type="molecule type" value="Genomic_DNA"/>
</dbReference>